<dbReference type="PANTHER" id="PTHR22538">
    <property type="entry name" value="CILIA- AND FLAGELLA-ASSOCIATED PROTEIN 74"/>
    <property type="match status" value="1"/>
</dbReference>
<dbReference type="VEuPathDB" id="FungiDB:H310_00266"/>
<dbReference type="PANTHER" id="PTHR22538:SF0">
    <property type="entry name" value="CILIA- AND FLAGELLA-ASSOCIATED PROTEIN 74"/>
    <property type="match status" value="1"/>
</dbReference>
<gene>
    <name evidence="6" type="ORF">DYB32_001600</name>
</gene>
<dbReference type="EMBL" id="QUSY01000073">
    <property type="protein sequence ID" value="RHY33483.1"/>
    <property type="molecule type" value="Genomic_DNA"/>
</dbReference>
<dbReference type="InterPro" id="IPR013783">
    <property type="entry name" value="Ig-like_fold"/>
</dbReference>
<dbReference type="PROSITE" id="PS50176">
    <property type="entry name" value="ARM_REPEAT"/>
    <property type="match status" value="2"/>
</dbReference>
<feature type="repeat" description="ARM" evidence="1">
    <location>
        <begin position="1369"/>
        <end position="1396"/>
    </location>
</feature>
<dbReference type="Pfam" id="PF24771">
    <property type="entry name" value="Ig_CFAP74_1st"/>
    <property type="match status" value="1"/>
</dbReference>
<dbReference type="Proteomes" id="UP000285060">
    <property type="component" value="Unassembled WGS sequence"/>
</dbReference>
<evidence type="ECO:0000313" key="7">
    <source>
        <dbReference type="Proteomes" id="UP000285060"/>
    </source>
</evidence>
<dbReference type="InterPro" id="IPR000225">
    <property type="entry name" value="Armadillo"/>
</dbReference>
<feature type="compositionally biased region" description="Basic and acidic residues" evidence="2">
    <location>
        <begin position="960"/>
        <end position="973"/>
    </location>
</feature>
<evidence type="ECO:0000259" key="5">
    <source>
        <dbReference type="Pfam" id="PF24798"/>
    </source>
</evidence>
<dbReference type="InterPro" id="IPR016024">
    <property type="entry name" value="ARM-type_fold"/>
</dbReference>
<dbReference type="InterPro" id="IPR056307">
    <property type="entry name" value="Ig-CFAP74_3rd"/>
</dbReference>
<dbReference type="Pfam" id="PF24770">
    <property type="entry name" value="Ig-CFAP74_2"/>
    <property type="match status" value="1"/>
</dbReference>
<feature type="domain" description="CFAP74 second Ig-like" evidence="3">
    <location>
        <begin position="459"/>
        <end position="619"/>
    </location>
</feature>
<feature type="repeat" description="ARM" evidence="1">
    <location>
        <begin position="1449"/>
        <end position="1482"/>
    </location>
</feature>
<evidence type="ECO:0000259" key="3">
    <source>
        <dbReference type="Pfam" id="PF24770"/>
    </source>
</evidence>
<keyword evidence="7" id="KW-1185">Reference proteome</keyword>
<reference evidence="6 7" key="1">
    <citation type="submission" date="2018-08" db="EMBL/GenBank/DDBJ databases">
        <title>Aphanomyces genome sequencing and annotation.</title>
        <authorList>
            <person name="Minardi D."/>
            <person name="Oidtmann B."/>
            <person name="Van Der Giezen M."/>
            <person name="Studholme D.J."/>
        </authorList>
    </citation>
    <scope>NUCLEOTIDE SEQUENCE [LARGE SCALE GENOMIC DNA]</scope>
    <source>
        <strain evidence="6 7">NJM0002</strain>
    </source>
</reference>
<dbReference type="Pfam" id="PF00514">
    <property type="entry name" value="Arm"/>
    <property type="match status" value="2"/>
</dbReference>
<comment type="caution">
    <text evidence="6">The sequence shown here is derived from an EMBL/GenBank/DDBJ whole genome shotgun (WGS) entry which is preliminary data.</text>
</comment>
<feature type="compositionally biased region" description="Polar residues" evidence="2">
    <location>
        <begin position="238"/>
        <end position="249"/>
    </location>
</feature>
<dbReference type="InterPro" id="IPR056306">
    <property type="entry name" value="Ig-CFAP74_2nd"/>
</dbReference>
<feature type="region of interest" description="Disordered" evidence="2">
    <location>
        <begin position="228"/>
        <end position="249"/>
    </location>
</feature>
<feature type="region of interest" description="Disordered" evidence="2">
    <location>
        <begin position="954"/>
        <end position="973"/>
    </location>
</feature>
<organism evidence="6 7">
    <name type="scientific">Aphanomyces invadans</name>
    <dbReference type="NCBI Taxonomy" id="157072"/>
    <lineage>
        <taxon>Eukaryota</taxon>
        <taxon>Sar</taxon>
        <taxon>Stramenopiles</taxon>
        <taxon>Oomycota</taxon>
        <taxon>Saprolegniomycetes</taxon>
        <taxon>Saprolegniales</taxon>
        <taxon>Verrucalvaceae</taxon>
        <taxon>Aphanomyces</taxon>
    </lineage>
</organism>
<dbReference type="InterPro" id="IPR056310">
    <property type="entry name" value="Ig-CFAP74_4th"/>
</dbReference>
<feature type="domain" description="CFAP74 third Ig-like" evidence="4">
    <location>
        <begin position="622"/>
        <end position="751"/>
    </location>
</feature>
<dbReference type="InterPro" id="IPR011989">
    <property type="entry name" value="ARM-like"/>
</dbReference>
<feature type="domain" description="CFAP74 fourth Ig-like" evidence="5">
    <location>
        <begin position="757"/>
        <end position="851"/>
    </location>
</feature>
<dbReference type="Gene3D" id="2.60.40.10">
    <property type="entry name" value="Immunoglobulins"/>
    <property type="match status" value="4"/>
</dbReference>
<proteinExistence type="predicted"/>
<evidence type="ECO:0000256" key="1">
    <source>
        <dbReference type="PROSITE-ProRule" id="PRU00259"/>
    </source>
</evidence>
<sequence length="1482" mass="162709">MSALPQVDESRDYGAETDGLKEKVHRRLKECAKEQHRGRTDAVLELKANTEKAFADLCGKNEKRNAEAEALARSQDREFQDLLTAGKNPYEVFRAREIATRAAKKLVSQKKKIKEAEMAIAAHMVHEAALSQKRDETEKRHAEYVRKYQKELGRKVVEGRTRDYMISRTGAELVDPTGRTFRIDPSQVTVMKDHSFGLGKSTVKSREQRDKVIDMIAAKREHANVQINPRGLPKTKDSQSVVGHQNNQTSGNELEQLLLPPIVDPPGMEMAHLHGGSGTPHKHASVQLPSLTTKHGATPPPTDSVKKGFGVPKRSKLEENMRLQALAKQKENRIEKQIVWRKEFVGRAFLADPEVLWFKDFDVGRPQTLAFTLTNVSNTFNHFKLLPFPDDIRDFFDVKYDLPGRMSAGVTCRIHVTFCARVNQDINVELPAVAKTGYFSIPVKCTTKRTVPVLSSYHLTFTNIVVGETSKQVVTLRNDGALPATFRIVTPAASPKATAGVTDTADAEPNAPECIEDAVHQEDAGPVEGVDDSGEPPYASEEALLRYATSVGQIDQDRSVQTITTTTEGRVESYGSCTIGFTFAPFRTVADLRQTFQVVFDSPNVDTLQVTVNAQAVEVPLYVEAPIMDFKCCVYGKLYRSKLILRNRGKVAMKCQLKVPPYLQECLEFLPNFGFVQGSSCNSTSADPPPTSAEPGRFEVQVKFRPTETIWTAVLKRRLGWKQGNVVAIPLQVLVPDQVLPVYFVLRVQLTSGNLLFSLPSLSFGACCTTQSVSQSLVLTNPSRLPQKFGFVHVPPEIRVEPNDGFGTLLPLEQATVTVFYSPLSATEFKSTLTCATTLNRTYQIPCVGQGMSPALRFSEAVITMGAIPLGQFVVHSVVCTNSTATSQKLEIALPPEATKVLHVRPLVATIDAHSSIRIEFEFRPTTVEPFEAVAGTTDPTTVQFQVSRPDSIPGLVSPSHHDNEAASKSEHSWRYDLPAEPKSYHGTYNIVCFVDGDVSQALQSIRVNVAVIDPEISSKPEKIEFGQVAVGQTGVMKLQVINNSAVDLDLKMVPLHSIGPFSILNALRGRCWECQSYILHPDATSTATNEDVFDLPLHVPMPLPLAEYVKKPSRVIHVEFGSEPRQQQVVIGSIGPHGEDGHATMSFSDGKASTPTTFEIVFDTGNGISLLEKYRKHFVLEPLKGTVSPGHETSVCIQFNPCVDDHDGTTSSPTSSGSNAGSSELRILHWIRVTARVTLKGGYIPPGSSKDEFTYEDSDEGFTDALKINLQRLIAYAKSADANLQREVAEKLANEAVKRELLSVRCSTTSSTFMLLLPLTESKDTEVQRLAAHALANLSVNCTCSAALVFVVTIFHSADNQTKMANEGGIDMLIHLLQSNNEHVQRQAAKALANLGVNGLVFHTNISYANEIEIAQEGGLKPIIQAAKSDSMELQSQVARALRNLSLGGVDALQNLVRSPNERICQQATRALVNLGVNTAD</sequence>
<dbReference type="Pfam" id="PF24798">
    <property type="entry name" value="Ig-CFAP74_4th"/>
    <property type="match status" value="1"/>
</dbReference>
<dbReference type="SUPFAM" id="SSF48371">
    <property type="entry name" value="ARM repeat"/>
    <property type="match status" value="1"/>
</dbReference>
<dbReference type="Gene3D" id="1.25.10.10">
    <property type="entry name" value="Leucine-rich Repeat Variant"/>
    <property type="match status" value="2"/>
</dbReference>
<evidence type="ECO:0000256" key="2">
    <source>
        <dbReference type="SAM" id="MobiDB-lite"/>
    </source>
</evidence>
<evidence type="ECO:0000259" key="4">
    <source>
        <dbReference type="Pfam" id="PF24778"/>
    </source>
</evidence>
<accession>A0A3R6WRV7</accession>
<dbReference type="VEuPathDB" id="FungiDB:H310_00267"/>
<dbReference type="Pfam" id="PF24778">
    <property type="entry name" value="Ig-CFAP74_3rd"/>
    <property type="match status" value="1"/>
</dbReference>
<evidence type="ECO:0000313" key="6">
    <source>
        <dbReference type="EMBL" id="RHY33483.1"/>
    </source>
</evidence>
<protein>
    <submittedName>
        <fullName evidence="6">Uncharacterized protein</fullName>
    </submittedName>
</protein>
<name>A0A3R6WRV7_9STRA</name>
<dbReference type="SMART" id="SM00185">
    <property type="entry name" value="ARM"/>
    <property type="match status" value="3"/>
</dbReference>